<dbReference type="GO" id="GO:0016192">
    <property type="term" value="P:vesicle-mediated transport"/>
    <property type="evidence" value="ECO:0007669"/>
    <property type="project" value="UniProtKB-KW"/>
</dbReference>
<dbReference type="PRINTS" id="PR00328">
    <property type="entry name" value="SAR1GTPBP"/>
</dbReference>
<keyword evidence="10 17" id="KW-0333">Golgi apparatus</keyword>
<dbReference type="KEGG" id="ngr:NAEGRDRAFT_79695"/>
<dbReference type="NCBIfam" id="TIGR00231">
    <property type="entry name" value="small_GTP"/>
    <property type="match status" value="1"/>
</dbReference>
<keyword evidence="12" id="KW-0472">Membrane</keyword>
<evidence type="ECO:0000256" key="4">
    <source>
        <dbReference type="ARBA" id="ARBA00022448"/>
    </source>
</evidence>
<evidence type="ECO:0000313" key="19">
    <source>
        <dbReference type="EMBL" id="EFC44576.1"/>
    </source>
</evidence>
<dbReference type="GO" id="GO:0003924">
    <property type="term" value="F:GTPase activity"/>
    <property type="evidence" value="ECO:0007669"/>
    <property type="project" value="InterPro"/>
</dbReference>
<dbReference type="OrthoDB" id="2011769at2759"/>
<evidence type="ECO:0000256" key="11">
    <source>
        <dbReference type="ARBA" id="ARBA00023134"/>
    </source>
</evidence>
<dbReference type="CDD" id="cd00879">
    <property type="entry name" value="Sar1"/>
    <property type="match status" value="1"/>
</dbReference>
<dbReference type="PROSITE" id="PS51417">
    <property type="entry name" value="ARF"/>
    <property type="match status" value="1"/>
</dbReference>
<protein>
    <submittedName>
        <fullName evidence="19">ARF/SAR family small GTPase</fullName>
    </submittedName>
</protein>
<dbReference type="FunFam" id="3.40.50.300:FF:000161">
    <property type="entry name" value="Small COPII coat GTPase"/>
    <property type="match status" value="1"/>
</dbReference>
<dbReference type="InParanoid" id="D2VEW4"/>
<feature type="binding site" evidence="16">
    <location>
        <position position="34"/>
    </location>
    <ligand>
        <name>Mg(2+)</name>
        <dbReference type="ChEBI" id="CHEBI:18420"/>
    </ligand>
</feature>
<keyword evidence="13" id="KW-0479">Metal-binding</keyword>
<feature type="binding site" evidence="14">
    <location>
        <position position="35"/>
    </location>
    <ligand>
        <name>GTP</name>
        <dbReference type="ChEBI" id="CHEBI:37565"/>
    </ligand>
</feature>
<dbReference type="Gene3D" id="3.40.50.300">
    <property type="entry name" value="P-loop containing nucleotide triphosphate hydrolases"/>
    <property type="match status" value="1"/>
</dbReference>
<reference evidence="19 20" key="1">
    <citation type="journal article" date="2010" name="Cell">
        <title>The genome of Naegleria gruberi illuminates early eukaryotic versatility.</title>
        <authorList>
            <person name="Fritz-Laylin L.K."/>
            <person name="Prochnik S.E."/>
            <person name="Ginger M.L."/>
            <person name="Dacks J.B."/>
            <person name="Carpenter M.L."/>
            <person name="Field M.C."/>
            <person name="Kuo A."/>
            <person name="Paredez A."/>
            <person name="Chapman J."/>
            <person name="Pham J."/>
            <person name="Shu S."/>
            <person name="Neupane R."/>
            <person name="Cipriano M."/>
            <person name="Mancuso J."/>
            <person name="Tu H."/>
            <person name="Salamov A."/>
            <person name="Lindquist E."/>
            <person name="Shapiro H."/>
            <person name="Lucas S."/>
            <person name="Grigoriev I.V."/>
            <person name="Cande W.Z."/>
            <person name="Fulton C."/>
            <person name="Rokhsar D.S."/>
            <person name="Dawson S.C."/>
        </authorList>
    </citation>
    <scope>NUCLEOTIDE SEQUENCE [LARGE SCALE GENOMIC DNA]</scope>
    <source>
        <strain evidence="19 20">NEG-M</strain>
    </source>
</reference>
<dbReference type="InterPro" id="IPR027417">
    <property type="entry name" value="P-loop_NTPase"/>
</dbReference>
<evidence type="ECO:0000256" key="12">
    <source>
        <dbReference type="ARBA" id="ARBA00023136"/>
    </source>
</evidence>
<dbReference type="EMBL" id="GG738867">
    <property type="protein sequence ID" value="EFC44576.1"/>
    <property type="molecule type" value="Genomic_DNA"/>
</dbReference>
<comment type="similarity">
    <text evidence="3 17">Belongs to the small GTPase superfamily. SAR1 family.</text>
</comment>
<keyword evidence="11 15" id="KW-0342">GTP-binding</keyword>
<evidence type="ECO:0000256" key="16">
    <source>
        <dbReference type="PIRSR" id="PIRSR606689-2"/>
    </source>
</evidence>
<dbReference type="OMA" id="GLWNKHG"/>
<evidence type="ECO:0000256" key="13">
    <source>
        <dbReference type="PIRSR" id="PIRSR606687-1"/>
    </source>
</evidence>
<evidence type="ECO:0000256" key="17">
    <source>
        <dbReference type="RuleBase" id="RU003926"/>
    </source>
</evidence>
<evidence type="ECO:0000256" key="10">
    <source>
        <dbReference type="ARBA" id="ARBA00023034"/>
    </source>
</evidence>
<dbReference type="InterPro" id="IPR006687">
    <property type="entry name" value="Small_GTPase_SAR1"/>
</dbReference>
<dbReference type="InterPro" id="IPR005225">
    <property type="entry name" value="Small_GTP-bd"/>
</dbReference>
<dbReference type="RefSeq" id="XP_002677320.1">
    <property type="nucleotide sequence ID" value="XM_002677274.1"/>
</dbReference>
<feature type="binding site" evidence="14">
    <location>
        <position position="30"/>
    </location>
    <ligand>
        <name>GTP</name>
        <dbReference type="ChEBI" id="CHEBI:37565"/>
    </ligand>
</feature>
<dbReference type="GO" id="GO:0005525">
    <property type="term" value="F:GTP binding"/>
    <property type="evidence" value="ECO:0007669"/>
    <property type="project" value="UniProtKB-KW"/>
</dbReference>
<dbReference type="SUPFAM" id="SSF52540">
    <property type="entry name" value="P-loop containing nucleoside triphosphate hydrolases"/>
    <property type="match status" value="1"/>
</dbReference>
<dbReference type="GeneID" id="8856885"/>
<dbReference type="eggNOG" id="KOG0077">
    <property type="taxonomic scope" value="Eukaryota"/>
</dbReference>
<keyword evidence="13" id="KW-0460">Magnesium</keyword>
<feature type="binding site" evidence="14">
    <location>
        <position position="177"/>
    </location>
    <ligand>
        <name>GTP</name>
        <dbReference type="ChEBI" id="CHEBI:37565"/>
    </ligand>
</feature>
<dbReference type="InterPro" id="IPR006689">
    <property type="entry name" value="Small_GTPase_ARF/SAR"/>
</dbReference>
<feature type="binding site" evidence="15">
    <location>
        <begin position="27"/>
        <end position="34"/>
    </location>
    <ligand>
        <name>GTP</name>
        <dbReference type="ChEBI" id="CHEBI:37565"/>
    </ligand>
</feature>
<dbReference type="SMART" id="SM00177">
    <property type="entry name" value="ARF"/>
    <property type="match status" value="1"/>
</dbReference>
<feature type="binding site" evidence="15">
    <location>
        <begin position="130"/>
        <end position="133"/>
    </location>
    <ligand>
        <name>GTP</name>
        <dbReference type="ChEBI" id="CHEBI:37565"/>
    </ligand>
</feature>
<evidence type="ECO:0000256" key="15">
    <source>
        <dbReference type="PIRSR" id="PIRSR606689-1"/>
    </source>
</evidence>
<dbReference type="STRING" id="5762.D2VEW4"/>
<keyword evidence="18" id="KW-0732">Signal</keyword>
<dbReference type="Proteomes" id="UP000006671">
    <property type="component" value="Unassembled WGS sequence"/>
</dbReference>
<accession>D2VEW4</accession>
<dbReference type="VEuPathDB" id="AmoebaDB:NAEGRDRAFT_79695"/>
<evidence type="ECO:0000313" key="20">
    <source>
        <dbReference type="Proteomes" id="UP000006671"/>
    </source>
</evidence>
<keyword evidence="20" id="KW-1185">Reference proteome</keyword>
<keyword evidence="9 17" id="KW-0653">Protein transport</keyword>
<feature type="binding site" evidence="14">
    <location>
        <position position="32"/>
    </location>
    <ligand>
        <name>GTP</name>
        <dbReference type="ChEBI" id="CHEBI:37565"/>
    </ligand>
</feature>
<feature type="chain" id="PRO_5003037531" evidence="18">
    <location>
        <begin position="22"/>
        <end position="193"/>
    </location>
</feature>
<comment type="subcellular location">
    <subcellularLocation>
        <location evidence="2">Endoplasmic reticulum membrane</location>
        <topology evidence="2">Peripheral membrane protein</topology>
    </subcellularLocation>
    <subcellularLocation>
        <location evidence="1">Golgi apparatus membrane</location>
        <topology evidence="1">Peripheral membrane protein</topology>
    </subcellularLocation>
</comment>
<keyword evidence="4 17" id="KW-0813">Transport</keyword>
<evidence type="ECO:0000256" key="9">
    <source>
        <dbReference type="ARBA" id="ARBA00022927"/>
    </source>
</evidence>
<feature type="binding site" evidence="14">
    <location>
        <position position="176"/>
    </location>
    <ligand>
        <name>GTP</name>
        <dbReference type="ChEBI" id="CHEBI:37565"/>
    </ligand>
</feature>
<gene>
    <name evidence="19" type="ORF">NAEGRDRAFT_79695</name>
</gene>
<feature type="binding site" evidence="14">
    <location>
        <position position="131"/>
    </location>
    <ligand>
        <name>GTP</name>
        <dbReference type="ChEBI" id="CHEBI:37565"/>
    </ligand>
</feature>
<feature type="binding site" evidence="14">
    <location>
        <position position="133"/>
    </location>
    <ligand>
        <name>GTP</name>
        <dbReference type="ChEBI" id="CHEBI:37565"/>
    </ligand>
</feature>
<evidence type="ECO:0000256" key="1">
    <source>
        <dbReference type="ARBA" id="ARBA00004395"/>
    </source>
</evidence>
<evidence type="ECO:0000256" key="7">
    <source>
        <dbReference type="ARBA" id="ARBA00022824"/>
    </source>
</evidence>
<sequence length="193" mass="21746">MFLFDWFWSILSALGLYQKSGKILFLGLDNAGKTTLLHMLKSEKLGTYSPTQHPNVEELTMGNMNFKTIDLGGHVLARRLWKDYFTSDVSAVVFLVDSADNGRFEEASKELHGLLGYEDLQKVPFLILGNKIDKPQAIGEQQLAYYLKVDGLLTGKQHGIDKDGGRRPVEIFMCSIVNQMGYGEGFQWLSSKF</sequence>
<feature type="binding site" evidence="14">
    <location>
        <position position="34"/>
    </location>
    <ligand>
        <name>GTP</name>
        <dbReference type="ChEBI" id="CHEBI:37565"/>
    </ligand>
</feature>
<keyword evidence="6" id="KW-0378">Hydrolase</keyword>
<organism evidence="20">
    <name type="scientific">Naegleria gruberi</name>
    <name type="common">Amoeba</name>
    <dbReference type="NCBI Taxonomy" id="5762"/>
    <lineage>
        <taxon>Eukaryota</taxon>
        <taxon>Discoba</taxon>
        <taxon>Heterolobosea</taxon>
        <taxon>Tetramitia</taxon>
        <taxon>Eutetramitia</taxon>
        <taxon>Vahlkampfiidae</taxon>
        <taxon>Naegleria</taxon>
    </lineage>
</organism>
<keyword evidence="8 17" id="KW-0931">ER-Golgi transport</keyword>
<evidence type="ECO:0000256" key="3">
    <source>
        <dbReference type="ARBA" id="ARBA00007507"/>
    </source>
</evidence>
<dbReference type="PANTHER" id="PTHR45684">
    <property type="entry name" value="RE74312P"/>
    <property type="match status" value="1"/>
</dbReference>
<keyword evidence="5 14" id="KW-0547">Nucleotide-binding</keyword>
<feature type="binding site" evidence="16">
    <location>
        <position position="51"/>
    </location>
    <ligand>
        <name>Mg(2+)</name>
        <dbReference type="ChEBI" id="CHEBI:18420"/>
    </ligand>
</feature>
<dbReference type="GO" id="GO:0006886">
    <property type="term" value="P:intracellular protein transport"/>
    <property type="evidence" value="ECO:0007669"/>
    <property type="project" value="InterPro"/>
</dbReference>
<evidence type="ECO:0000256" key="2">
    <source>
        <dbReference type="ARBA" id="ARBA00004406"/>
    </source>
</evidence>
<dbReference type="SMART" id="SM00178">
    <property type="entry name" value="SAR"/>
    <property type="match status" value="1"/>
</dbReference>
<evidence type="ECO:0000256" key="5">
    <source>
        <dbReference type="ARBA" id="ARBA00022741"/>
    </source>
</evidence>
<feature type="binding site" evidence="14">
    <location>
        <position position="130"/>
    </location>
    <ligand>
        <name>GTP</name>
        <dbReference type="ChEBI" id="CHEBI:37565"/>
    </ligand>
</feature>
<dbReference type="PROSITE" id="PS51422">
    <property type="entry name" value="SAR1"/>
    <property type="match status" value="1"/>
</dbReference>
<feature type="binding site" evidence="14">
    <location>
        <position position="33"/>
    </location>
    <ligand>
        <name>GTP</name>
        <dbReference type="ChEBI" id="CHEBI:37565"/>
    </ligand>
</feature>
<dbReference type="GO" id="GO:0005789">
    <property type="term" value="C:endoplasmic reticulum membrane"/>
    <property type="evidence" value="ECO:0007669"/>
    <property type="project" value="UniProtKB-SubCell"/>
</dbReference>
<feature type="signal peptide" evidence="18">
    <location>
        <begin position="1"/>
        <end position="21"/>
    </location>
</feature>
<proteinExistence type="inferred from homology"/>
<dbReference type="GO" id="GO:0046872">
    <property type="term" value="F:metal ion binding"/>
    <property type="evidence" value="ECO:0007669"/>
    <property type="project" value="UniProtKB-KW"/>
</dbReference>
<evidence type="ECO:0000256" key="14">
    <source>
        <dbReference type="PIRSR" id="PIRSR606687-2"/>
    </source>
</evidence>
<dbReference type="GO" id="GO:0000139">
    <property type="term" value="C:Golgi membrane"/>
    <property type="evidence" value="ECO:0007669"/>
    <property type="project" value="UniProtKB-SubCell"/>
</dbReference>
<dbReference type="AlphaFoldDB" id="D2VEW4"/>
<evidence type="ECO:0000256" key="6">
    <source>
        <dbReference type="ARBA" id="ARBA00022801"/>
    </source>
</evidence>
<dbReference type="FunCoup" id="D2VEW4">
    <property type="interactions" value="447"/>
</dbReference>
<feature type="binding site" evidence="15">
    <location>
        <position position="73"/>
    </location>
    <ligand>
        <name>GTP</name>
        <dbReference type="ChEBI" id="CHEBI:37565"/>
    </ligand>
</feature>
<keyword evidence="7 17" id="KW-0256">Endoplasmic reticulum</keyword>
<evidence type="ECO:0000256" key="18">
    <source>
        <dbReference type="SAM" id="SignalP"/>
    </source>
</evidence>
<evidence type="ECO:0000256" key="8">
    <source>
        <dbReference type="ARBA" id="ARBA00022892"/>
    </source>
</evidence>
<dbReference type="Pfam" id="PF00025">
    <property type="entry name" value="Arf"/>
    <property type="match status" value="1"/>
</dbReference>
<feature type="binding site" evidence="13">
    <location>
        <position position="29"/>
    </location>
    <ligand>
        <name>Mg(2+)</name>
        <dbReference type="ChEBI" id="CHEBI:18420"/>
    </ligand>
</feature>
<name>D2VEW4_NAEGR</name>